<evidence type="ECO:0000313" key="3">
    <source>
        <dbReference type="EMBL" id="MDH0655927.1"/>
    </source>
</evidence>
<name>A0AA42IDG5_ACIJO</name>
<dbReference type="EMBL" id="JAOCDR010000011">
    <property type="protein sequence ID" value="MDH0655927.1"/>
    <property type="molecule type" value="Genomic_DNA"/>
</dbReference>
<dbReference type="SUPFAM" id="SSF57783">
    <property type="entry name" value="Zinc beta-ribbon"/>
    <property type="match status" value="1"/>
</dbReference>
<evidence type="ECO:0000256" key="1">
    <source>
        <dbReference type="SAM" id="Coils"/>
    </source>
</evidence>
<dbReference type="InterPro" id="IPR034154">
    <property type="entry name" value="TOPRIM_DnaG/twinkle"/>
</dbReference>
<evidence type="ECO:0000259" key="2">
    <source>
        <dbReference type="SMART" id="SM00778"/>
    </source>
</evidence>
<organism evidence="3 4">
    <name type="scientific">Acinetobacter johnsonii</name>
    <dbReference type="NCBI Taxonomy" id="40214"/>
    <lineage>
        <taxon>Bacteria</taxon>
        <taxon>Pseudomonadati</taxon>
        <taxon>Pseudomonadota</taxon>
        <taxon>Gammaproteobacteria</taxon>
        <taxon>Moraxellales</taxon>
        <taxon>Moraxellaceae</taxon>
        <taxon>Acinetobacter</taxon>
    </lineage>
</organism>
<proteinExistence type="predicted"/>
<dbReference type="GO" id="GO:0004386">
    <property type="term" value="F:helicase activity"/>
    <property type="evidence" value="ECO:0007669"/>
    <property type="project" value="InterPro"/>
</dbReference>
<reference evidence="3" key="1">
    <citation type="submission" date="2022-09" db="EMBL/GenBank/DDBJ databases">
        <title>Intensive care unit water sources are persistently colonized with multi-drug resistant bacteria and are the site of extensive horizontal gene transfer of antibiotic resistance genes.</title>
        <authorList>
            <person name="Diorio-Toth L."/>
        </authorList>
    </citation>
    <scope>NUCLEOTIDE SEQUENCE</scope>
    <source>
        <strain evidence="3">GD03851</strain>
    </source>
</reference>
<comment type="caution">
    <text evidence="3">The sequence shown here is derived from an EMBL/GenBank/DDBJ whole genome shotgun (WGS) entry which is preliminary data.</text>
</comment>
<dbReference type="RefSeq" id="WP_279698226.1">
    <property type="nucleotide sequence ID" value="NZ_JAOCDR010000011.1"/>
</dbReference>
<sequence length="322" mass="36169">MAKKKIQAEDIKFAARGRWENLIFPSFGIKVQFKKKTPCPACNPPGTDRFWYDDKHENGDYFCQQHGAGDGLDLIQRVTDRSFPEVIQEVAHILGLSEESTFTDEDRERLRFEAEDRKKKQLEIERKRQEQIARKAEGMFRNVHQGDASLYLADKQVDKDPKVKIDWHGNLLIPAIDFMDGKIWNLQTIEPDGTKYFIKGDTNDAGEWQTGGGRMGGLGFMIGEVQPDLYDSHVICIAEGYATGMSIHMATGHPVAISFVANNLPKIGAVLRQKYSKASFVYCADDDSAKEDTGLKYSQEAQAITGGIIVLPDFTQIKESVA</sequence>
<feature type="domain" description="DNA primase/helicase Gp4 N-terminal Bacteriophage T7-like" evidence="2">
    <location>
        <begin position="34"/>
        <end position="72"/>
    </location>
</feature>
<gene>
    <name evidence="3" type="ORF">N5D11_07325</name>
</gene>
<keyword evidence="1" id="KW-0175">Coiled coil</keyword>
<accession>A0AA42IDG5</accession>
<dbReference type="GO" id="GO:0008270">
    <property type="term" value="F:zinc ion binding"/>
    <property type="evidence" value="ECO:0007669"/>
    <property type="project" value="InterPro"/>
</dbReference>
<dbReference type="Pfam" id="PF08273">
    <property type="entry name" value="Zn_Ribbon_Prim"/>
    <property type="match status" value="1"/>
</dbReference>
<dbReference type="SMART" id="SM00778">
    <property type="entry name" value="Prim_Zn_Ribbon"/>
    <property type="match status" value="1"/>
</dbReference>
<dbReference type="AlphaFoldDB" id="A0AA42IDG5"/>
<feature type="coiled-coil region" evidence="1">
    <location>
        <begin position="110"/>
        <end position="139"/>
    </location>
</feature>
<dbReference type="InterPro" id="IPR013237">
    <property type="entry name" value="Phage_T7_Gp4_N"/>
</dbReference>
<dbReference type="Proteomes" id="UP001161099">
    <property type="component" value="Unassembled WGS sequence"/>
</dbReference>
<evidence type="ECO:0000313" key="4">
    <source>
        <dbReference type="Proteomes" id="UP001161099"/>
    </source>
</evidence>
<dbReference type="CDD" id="cd01029">
    <property type="entry name" value="TOPRIM_primases"/>
    <property type="match status" value="1"/>
</dbReference>
<protein>
    <submittedName>
        <fullName evidence="3">DNA primase</fullName>
    </submittedName>
</protein>